<evidence type="ECO:0000313" key="2">
    <source>
        <dbReference type="EMBL" id="REH37712.1"/>
    </source>
</evidence>
<comment type="caution">
    <text evidence="2">The sequence shown here is derived from an EMBL/GenBank/DDBJ whole genome shotgun (WGS) entry which is preliminary data.</text>
</comment>
<accession>A0A3E0H5I8</accession>
<organism evidence="2 3">
    <name type="scientific">Paraperlucidibaca baekdonensis</name>
    <dbReference type="NCBI Taxonomy" id="748120"/>
    <lineage>
        <taxon>Bacteria</taxon>
        <taxon>Pseudomonadati</taxon>
        <taxon>Pseudomonadota</taxon>
        <taxon>Gammaproteobacteria</taxon>
        <taxon>Moraxellales</taxon>
        <taxon>Moraxellaceae</taxon>
        <taxon>Paraperlucidibaca</taxon>
    </lineage>
</organism>
<proteinExistence type="predicted"/>
<protein>
    <recommendedName>
        <fullName evidence="4">Transposase</fullName>
    </recommendedName>
</protein>
<gene>
    <name evidence="2" type="ORF">DFR26_1493</name>
</gene>
<dbReference type="RefSeq" id="WP_116208326.1">
    <property type="nucleotide sequence ID" value="NZ_QUNR01000003.1"/>
</dbReference>
<evidence type="ECO:0000313" key="3">
    <source>
        <dbReference type="Proteomes" id="UP000256774"/>
    </source>
</evidence>
<keyword evidence="3" id="KW-1185">Reference proteome</keyword>
<dbReference type="AlphaFoldDB" id="A0A3E0H5I8"/>
<sequence length="59" mass="6818">MHTQQNAEESEITVEGTEALHREIELLKQHIALLRSEISVLKAAADFFYKEHVAWPNDE</sequence>
<evidence type="ECO:0008006" key="4">
    <source>
        <dbReference type="Google" id="ProtNLM"/>
    </source>
</evidence>
<keyword evidence="1" id="KW-0175">Coiled coil</keyword>
<feature type="coiled-coil region" evidence="1">
    <location>
        <begin position="17"/>
        <end position="44"/>
    </location>
</feature>
<reference evidence="2 3" key="1">
    <citation type="submission" date="2018-08" db="EMBL/GenBank/DDBJ databases">
        <title>Genomic Encyclopedia of Type Strains, Phase IV (KMG-IV): sequencing the most valuable type-strain genomes for metagenomic binning, comparative biology and taxonomic classification.</title>
        <authorList>
            <person name="Goeker M."/>
        </authorList>
    </citation>
    <scope>NUCLEOTIDE SEQUENCE [LARGE SCALE GENOMIC DNA]</scope>
    <source>
        <strain evidence="2 3">DSM 26022</strain>
    </source>
</reference>
<evidence type="ECO:0000256" key="1">
    <source>
        <dbReference type="SAM" id="Coils"/>
    </source>
</evidence>
<name>A0A3E0H5I8_9GAMM</name>
<dbReference type="EMBL" id="QUNR01000003">
    <property type="protein sequence ID" value="REH37712.1"/>
    <property type="molecule type" value="Genomic_DNA"/>
</dbReference>
<dbReference type="Proteomes" id="UP000256774">
    <property type="component" value="Unassembled WGS sequence"/>
</dbReference>